<dbReference type="GO" id="GO:0003677">
    <property type="term" value="F:DNA binding"/>
    <property type="evidence" value="ECO:0007669"/>
    <property type="project" value="InterPro"/>
</dbReference>
<name>A0A6M3ZWZ1_9BURK</name>
<dbReference type="EMBL" id="CP008956">
    <property type="protein sequence ID" value="QJQ03097.1"/>
    <property type="molecule type" value="Genomic_DNA"/>
</dbReference>
<accession>A0A6M3ZWZ1</accession>
<protein>
    <recommendedName>
        <fullName evidence="3">XRE family transcriptional regulator</fullName>
    </recommendedName>
</protein>
<reference evidence="1 2" key="1">
    <citation type="journal article" date="2012" name="J. Bacteriol.">
        <title>Genome sequence of the pathogenic Herbaspirillum seropedicae strain Os34, isolated from rice roots.</title>
        <authorList>
            <person name="Ye W."/>
            <person name="Ye S."/>
            <person name="Liu J."/>
            <person name="Chang S."/>
            <person name="Chen M."/>
            <person name="Zhu B."/>
            <person name="Guo L."/>
            <person name="An Q."/>
        </authorList>
    </citation>
    <scope>NUCLEOTIDE SEQUENCE [LARGE SCALE GENOMIC DNA]</scope>
    <source>
        <strain evidence="1 2">Os34</strain>
    </source>
</reference>
<organism evidence="1 2">
    <name type="scientific">Herbaspirillum rubrisubalbicans Os34</name>
    <dbReference type="NCBI Taxonomy" id="1235827"/>
    <lineage>
        <taxon>Bacteria</taxon>
        <taxon>Pseudomonadati</taxon>
        <taxon>Pseudomonadota</taxon>
        <taxon>Betaproteobacteria</taxon>
        <taxon>Burkholderiales</taxon>
        <taxon>Oxalobacteraceae</taxon>
        <taxon>Herbaspirillum</taxon>
    </lineage>
</organism>
<sequence length="104" mass="11526">MRTTADIANYLLDACETLDISEEELVHRSGLEPHIVASVLNGEADYSITLLVTILDATDCEMLICPKVALRGIESPYGEFVPAEPKVKTKVQIAMDKLRKTYET</sequence>
<gene>
    <name evidence="1" type="ORF">C798_23560</name>
</gene>
<dbReference type="SUPFAM" id="SSF47413">
    <property type="entry name" value="lambda repressor-like DNA-binding domains"/>
    <property type="match status" value="1"/>
</dbReference>
<evidence type="ECO:0000313" key="1">
    <source>
        <dbReference type="EMBL" id="QJQ03097.1"/>
    </source>
</evidence>
<evidence type="ECO:0008006" key="3">
    <source>
        <dbReference type="Google" id="ProtNLM"/>
    </source>
</evidence>
<dbReference type="RefSeq" id="WP_017454883.1">
    <property type="nucleotide sequence ID" value="NZ_CP008956.1"/>
</dbReference>
<dbReference type="Proteomes" id="UP000501648">
    <property type="component" value="Chromosome"/>
</dbReference>
<evidence type="ECO:0000313" key="2">
    <source>
        <dbReference type="Proteomes" id="UP000501648"/>
    </source>
</evidence>
<proteinExistence type="predicted"/>
<dbReference type="AlphaFoldDB" id="A0A6M3ZWZ1"/>
<dbReference type="InterPro" id="IPR010982">
    <property type="entry name" value="Lambda_DNA-bd_dom_sf"/>
</dbReference>